<dbReference type="SUPFAM" id="SSF69360">
    <property type="entry name" value="Cell wall binding repeat"/>
    <property type="match status" value="1"/>
</dbReference>
<organism evidence="4 5">
    <name type="scientific">Enterocloster lavalensis</name>
    <dbReference type="NCBI Taxonomy" id="460384"/>
    <lineage>
        <taxon>Bacteria</taxon>
        <taxon>Bacillati</taxon>
        <taxon>Bacillota</taxon>
        <taxon>Clostridia</taxon>
        <taxon>Lachnospirales</taxon>
        <taxon>Lachnospiraceae</taxon>
        <taxon>Enterocloster</taxon>
    </lineage>
</organism>
<dbReference type="STRING" id="460384.SAMN05216313_14136"/>
<dbReference type="Proteomes" id="UP000198508">
    <property type="component" value="Unassembled WGS sequence"/>
</dbReference>
<proteinExistence type="predicted"/>
<dbReference type="AlphaFoldDB" id="A0A1I0K2C1"/>
<evidence type="ECO:0000313" key="5">
    <source>
        <dbReference type="Proteomes" id="UP000198508"/>
    </source>
</evidence>
<dbReference type="EMBL" id="FOIM01000041">
    <property type="protein sequence ID" value="SEU17116.1"/>
    <property type="molecule type" value="Genomic_DNA"/>
</dbReference>
<dbReference type="Pfam" id="PF16472">
    <property type="entry name" value="DUF5050"/>
    <property type="match status" value="1"/>
</dbReference>
<protein>
    <recommendedName>
        <fullName evidence="3">Prolow-density lipoprotein receptor-related protein 1-like beta-propeller domain-containing protein</fullName>
    </recommendedName>
</protein>
<feature type="domain" description="Prolow-density lipoprotein receptor-related protein 1-like beta-propeller" evidence="3">
    <location>
        <begin position="194"/>
        <end position="409"/>
    </location>
</feature>
<gene>
    <name evidence="4" type="ORF">SAMN05216313_14136</name>
</gene>
<evidence type="ECO:0000259" key="3">
    <source>
        <dbReference type="Pfam" id="PF16472"/>
    </source>
</evidence>
<dbReference type="InterPro" id="IPR032485">
    <property type="entry name" value="LRP1-like_beta_prop"/>
</dbReference>
<accession>A0A1I0K2C1</accession>
<keyword evidence="5" id="KW-1185">Reference proteome</keyword>
<evidence type="ECO:0000313" key="4">
    <source>
        <dbReference type="EMBL" id="SEU17116.1"/>
    </source>
</evidence>
<dbReference type="RefSeq" id="WP_092370698.1">
    <property type="nucleotide sequence ID" value="NZ_FOIM01000041.1"/>
</dbReference>
<dbReference type="Gene3D" id="2.10.270.10">
    <property type="entry name" value="Cholin Binding"/>
    <property type="match status" value="1"/>
</dbReference>
<keyword evidence="2" id="KW-1133">Transmembrane helix</keyword>
<sequence>MANRKRRKKESPVKAVFLALIAVVIMVCAVSVVMSVYRKISKDYENLEQSISSSETTGETIAIENGVATGWQLTDDGYRYVNEDETYVTDTWKLIDGLLYHFDENGIMSTGELSQEGQKFTFSDKGYLKDIQADLSWQPESTGENLDSLVKANAFFCYLGEADGPFKPIMYRKATETKVMTLGGESAPERTTRNSMRAYGDYVYYLPKVKSGQAAGLTDEELRLCDSLFRMIPGSGEKELIAEHVGGYLLLDNVIYYSQGGTVKSASSGTKIAVGEKQYRVIVKDGSCFMVDGMNQPVQPDSTGVLEIGDRLYRIENDQGKIKYVKRAQEQIGGASYYTDTVSGQYQGIFRKDSGGASVIVQEPYGVQSYCIAGQKIYYSAYVEKDGSGIWYSQLFKTGLDGSGKEEVSGRFPGMIGTMYYYENAGEIYGEYHPEIWNRAYGRIVSIGLDGTIYTINDEAVRTGESVSDNDMLELVMVDGDTVTCLWHDVVWNRSTGITSTLWDKAVQMKKSDRTLLETGQSLPPEEETEAQTEAQDGVVIRPIGGDPTAAPDVDKPTAANPDAAPNPVVDPNADKPTMPVVSPDADKPTAPAVPPSTTAAAQDEVIIKPVN</sequence>
<keyword evidence="2" id="KW-0472">Membrane</keyword>
<evidence type="ECO:0000256" key="2">
    <source>
        <dbReference type="SAM" id="Phobius"/>
    </source>
</evidence>
<evidence type="ECO:0000256" key="1">
    <source>
        <dbReference type="SAM" id="MobiDB-lite"/>
    </source>
</evidence>
<keyword evidence="2" id="KW-0812">Transmembrane</keyword>
<name>A0A1I0K2C1_9FIRM</name>
<feature type="compositionally biased region" description="Low complexity" evidence="1">
    <location>
        <begin position="559"/>
        <end position="572"/>
    </location>
</feature>
<feature type="region of interest" description="Disordered" evidence="1">
    <location>
        <begin position="518"/>
        <end position="612"/>
    </location>
</feature>
<feature type="transmembrane region" description="Helical" evidence="2">
    <location>
        <begin position="12"/>
        <end position="37"/>
    </location>
</feature>
<reference evidence="5" key="1">
    <citation type="submission" date="2016-10" db="EMBL/GenBank/DDBJ databases">
        <authorList>
            <person name="Varghese N."/>
            <person name="Submissions S."/>
        </authorList>
    </citation>
    <scope>NUCLEOTIDE SEQUENCE [LARGE SCALE GENOMIC DNA]</scope>
    <source>
        <strain evidence="5">NLAE-zl-G277</strain>
    </source>
</reference>